<dbReference type="GO" id="GO:0099604">
    <property type="term" value="F:ligand-gated calcium channel activity"/>
    <property type="evidence" value="ECO:0007669"/>
    <property type="project" value="TreeGrafter"/>
</dbReference>
<comment type="caution">
    <text evidence="3">The sequence shown here is derived from an EMBL/GenBank/DDBJ whole genome shotgun (WGS) entry which is preliminary data.</text>
</comment>
<reference evidence="3" key="1">
    <citation type="submission" date="2021-03" db="EMBL/GenBank/DDBJ databases">
        <authorList>
            <person name="Bekaert M."/>
        </authorList>
    </citation>
    <scope>NUCLEOTIDE SEQUENCE</scope>
</reference>
<evidence type="ECO:0000259" key="2">
    <source>
        <dbReference type="Pfam" id="PF18139"/>
    </source>
</evidence>
<feature type="region of interest" description="Disordered" evidence="1">
    <location>
        <begin position="157"/>
        <end position="182"/>
    </location>
</feature>
<feature type="compositionally biased region" description="Basic and acidic residues" evidence="1">
    <location>
        <begin position="157"/>
        <end position="167"/>
    </location>
</feature>
<organism evidence="3 4">
    <name type="scientific">Mytilus edulis</name>
    <name type="common">Blue mussel</name>
    <dbReference type="NCBI Taxonomy" id="6550"/>
    <lineage>
        <taxon>Eukaryota</taxon>
        <taxon>Metazoa</taxon>
        <taxon>Spiralia</taxon>
        <taxon>Lophotrochozoa</taxon>
        <taxon>Mollusca</taxon>
        <taxon>Bivalvia</taxon>
        <taxon>Autobranchia</taxon>
        <taxon>Pteriomorphia</taxon>
        <taxon>Mytilida</taxon>
        <taxon>Mytiloidea</taxon>
        <taxon>Mytilidae</taxon>
        <taxon>Mytilinae</taxon>
        <taxon>Mytilus</taxon>
    </lineage>
</organism>
<evidence type="ECO:0000256" key="1">
    <source>
        <dbReference type="SAM" id="MobiDB-lite"/>
    </source>
</evidence>
<dbReference type="Pfam" id="PF18139">
    <property type="entry name" value="LSDAT_euk"/>
    <property type="match status" value="1"/>
</dbReference>
<protein>
    <recommendedName>
        <fullName evidence="2">TRPM SLOG domain-containing protein</fullName>
    </recommendedName>
</protein>
<feature type="domain" description="TRPM SLOG" evidence="2">
    <location>
        <begin position="65"/>
        <end position="299"/>
    </location>
</feature>
<dbReference type="PANTHER" id="PTHR13800:SF12">
    <property type="entry name" value="TRANSIENT RECEPTOR POTENTIAL CATION CHANNEL SUBFAMILY M MEMBER-LIKE 2"/>
    <property type="match status" value="1"/>
</dbReference>
<feature type="compositionally biased region" description="Polar residues" evidence="1">
    <location>
        <begin position="168"/>
        <end position="182"/>
    </location>
</feature>
<dbReference type="GO" id="GO:0005886">
    <property type="term" value="C:plasma membrane"/>
    <property type="evidence" value="ECO:0007669"/>
    <property type="project" value="TreeGrafter"/>
</dbReference>
<gene>
    <name evidence="3" type="ORF">MEDL_23088</name>
</gene>
<dbReference type="PANTHER" id="PTHR13800">
    <property type="entry name" value="TRANSIENT RECEPTOR POTENTIAL CATION CHANNEL, SUBFAMILY M, MEMBER 6"/>
    <property type="match status" value="1"/>
</dbReference>
<dbReference type="Proteomes" id="UP000683360">
    <property type="component" value="Unassembled WGS sequence"/>
</dbReference>
<dbReference type="OrthoDB" id="10029073at2759"/>
<dbReference type="EMBL" id="CAJPWZ010001126">
    <property type="protein sequence ID" value="CAG2208931.1"/>
    <property type="molecule type" value="Genomic_DNA"/>
</dbReference>
<proteinExistence type="predicted"/>
<dbReference type="AlphaFoldDB" id="A0A8S3RVW9"/>
<accession>A0A8S3RVW9</accession>
<dbReference type="InterPro" id="IPR050927">
    <property type="entry name" value="TRPM"/>
</dbReference>
<evidence type="ECO:0000313" key="3">
    <source>
        <dbReference type="EMBL" id="CAG2208931.1"/>
    </source>
</evidence>
<evidence type="ECO:0000313" key="4">
    <source>
        <dbReference type="Proteomes" id="UP000683360"/>
    </source>
</evidence>
<sequence length="474" mass="53688">MSRVSAEPGPSKLNFSSPENFKNIELNVCVSTEESKKETTEVYSEIYNTIRESTEATSDDHGRYLPGLVLSVIGDSESYVPKSWNTTEFESGLLQTVKGAKKSWIIYRGNKDGVSSLVDMAIKGSTLIDDNNQNQENEKNGGNQKVTLVAIKPFIKPEEDSENKRSSENQNYQDTENSSPEIQNYQRKHGRWTFQINPQFATKYPEDKKEFKWFNNYLANLLSELSRQYTPLLINENKAVVLNMRVPVVVIAVEGDVTTVHQIQSSIRRKIPVLLVKGSGKAVDFIIEYIKETSSSEKDRILAENAALLLGIYINSEEYENLKKMMNEIEKYRYLVTIYDLHSKTGGKMEDAIVKAILKGWSLQGVHEQTSPTTRSQPVTKCETKIPNDQDKHDKGTANSAKEMFELNSSLKNIYVKPLMSENKLTKYLRKESKAPSGTQYLTPILLSDSKGFSLQKQASNPIEQSIKLWCKYG</sequence>
<name>A0A8S3RVW9_MYTED</name>
<dbReference type="InterPro" id="IPR041491">
    <property type="entry name" value="TRPM_SLOG"/>
</dbReference>
<keyword evidence="4" id="KW-1185">Reference proteome</keyword>